<dbReference type="AlphaFoldDB" id="A0A1V4IV34"/>
<organism evidence="1 2">
    <name type="scientific">Clostridium chromiireducens</name>
    <dbReference type="NCBI Taxonomy" id="225345"/>
    <lineage>
        <taxon>Bacteria</taxon>
        <taxon>Bacillati</taxon>
        <taxon>Bacillota</taxon>
        <taxon>Clostridia</taxon>
        <taxon>Eubacteriales</taxon>
        <taxon>Clostridiaceae</taxon>
        <taxon>Clostridium</taxon>
    </lineage>
</organism>
<proteinExistence type="predicted"/>
<accession>A0A1V4IV34</accession>
<name>A0A1V4IV34_9CLOT</name>
<protein>
    <submittedName>
        <fullName evidence="1">Phage-related baseplate assembly protein</fullName>
    </submittedName>
</protein>
<comment type="caution">
    <text evidence="1">The sequence shown here is derived from an EMBL/GenBank/DDBJ whole genome shotgun (WGS) entry which is preliminary data.</text>
</comment>
<dbReference type="NCBIfam" id="TIGR01644">
    <property type="entry name" value="phage_P2_V"/>
    <property type="match status" value="1"/>
</dbReference>
<gene>
    <name evidence="1" type="ORF">CLCHR_14950</name>
</gene>
<dbReference type="Proteomes" id="UP000191056">
    <property type="component" value="Unassembled WGS sequence"/>
</dbReference>
<keyword evidence="2" id="KW-1185">Reference proteome</keyword>
<dbReference type="Gene3D" id="6.20.150.10">
    <property type="match status" value="1"/>
</dbReference>
<sequence>MNDGILRNLIRIGTVSSVNEINGTVRVIFEDKDNMVSDELPLLSSEYNLPKIKDQVLCLFLPNGVEAGFCLGSFYSLVNPPPVKNKDLFYKKFDDGTWIQYNKTTKELNIGSAGAINIIGDVNVQGNLHVTGAINGN</sequence>
<evidence type="ECO:0000313" key="1">
    <source>
        <dbReference type="EMBL" id="OPJ63680.1"/>
    </source>
</evidence>
<reference evidence="1 2" key="1">
    <citation type="submission" date="2017-03" db="EMBL/GenBank/DDBJ databases">
        <title>Genome sequence of Clostridium chromiireducens DSM 23318.</title>
        <authorList>
            <person name="Poehlein A."/>
            <person name="Daniel R."/>
        </authorList>
    </citation>
    <scope>NUCLEOTIDE SEQUENCE [LARGE SCALE GENOMIC DNA]</scope>
    <source>
        <strain evidence="1 2">DSM 23318</strain>
    </source>
</reference>
<evidence type="ECO:0000313" key="2">
    <source>
        <dbReference type="Proteomes" id="UP000191056"/>
    </source>
</evidence>
<dbReference type="EMBL" id="MZGT01000016">
    <property type="protein sequence ID" value="OPJ63680.1"/>
    <property type="molecule type" value="Genomic_DNA"/>
</dbReference>
<dbReference type="OrthoDB" id="4931325at2"/>
<dbReference type="Gene3D" id="2.40.50.230">
    <property type="entry name" value="Gp5 N-terminal domain"/>
    <property type="match status" value="1"/>
</dbReference>
<dbReference type="STRING" id="225345.CLCHR_14950"/>
<dbReference type="InterPro" id="IPR013046">
    <property type="entry name" value="GpV/Gp45"/>
</dbReference>
<dbReference type="InterPro" id="IPR037026">
    <property type="entry name" value="Vgr_OB-fold_dom_sf"/>
</dbReference>
<dbReference type="RefSeq" id="WP_079439068.1">
    <property type="nucleotide sequence ID" value="NZ_MZGT01000016.1"/>
</dbReference>